<name>A0ABY6NYA2_9NOCA</name>
<feature type="domain" description="HTH marR-type" evidence="4">
    <location>
        <begin position="10"/>
        <end position="138"/>
    </location>
</feature>
<dbReference type="RefSeq" id="WP_265382476.1">
    <property type="nucleotide sequence ID" value="NZ_CP110615.1"/>
</dbReference>
<keyword evidence="2" id="KW-0238">DNA-binding</keyword>
<dbReference type="SUPFAM" id="SSF46785">
    <property type="entry name" value="Winged helix' DNA-binding domain"/>
    <property type="match status" value="1"/>
</dbReference>
<reference evidence="5" key="1">
    <citation type="submission" date="2022-10" db="EMBL/GenBank/DDBJ databases">
        <title>Rhodococcus sp.75.</title>
        <authorList>
            <person name="Sun M."/>
        </authorList>
    </citation>
    <scope>NUCLEOTIDE SEQUENCE</scope>
    <source>
        <strain evidence="5">75</strain>
    </source>
</reference>
<dbReference type="InterPro" id="IPR036388">
    <property type="entry name" value="WH-like_DNA-bd_sf"/>
</dbReference>
<evidence type="ECO:0000256" key="1">
    <source>
        <dbReference type="ARBA" id="ARBA00023015"/>
    </source>
</evidence>
<dbReference type="Proteomes" id="UP001164965">
    <property type="component" value="Chromosome"/>
</dbReference>
<dbReference type="EMBL" id="CP110615">
    <property type="protein sequence ID" value="UZJ24369.1"/>
    <property type="molecule type" value="Genomic_DNA"/>
</dbReference>
<sequence length="152" mass="15482">MNEPATVTAAAELNLRLGRLSRLLRRSAAPGELSPGATSALATLVRGGRLRQGELAAREQVAPPTMSRIVASLELGGHVVREADPGDGRATLLVATPAGRELVTGVTSARVRELDAALAGLDPGQRRGLLDGLAALEAVLSTRPAGDQAGGP</sequence>
<dbReference type="InterPro" id="IPR023187">
    <property type="entry name" value="Tscrpt_reg_MarR-type_CS"/>
</dbReference>
<dbReference type="PROSITE" id="PS50995">
    <property type="entry name" value="HTH_MARR_2"/>
    <property type="match status" value="1"/>
</dbReference>
<dbReference type="InterPro" id="IPR036390">
    <property type="entry name" value="WH_DNA-bd_sf"/>
</dbReference>
<dbReference type="PANTHER" id="PTHR39515:SF2">
    <property type="entry name" value="HTH-TYPE TRANSCRIPTIONAL REGULATOR RV0880"/>
    <property type="match status" value="1"/>
</dbReference>
<dbReference type="Pfam" id="PF12802">
    <property type="entry name" value="MarR_2"/>
    <property type="match status" value="1"/>
</dbReference>
<keyword evidence="3" id="KW-0804">Transcription</keyword>
<dbReference type="Gene3D" id="1.10.10.10">
    <property type="entry name" value="Winged helix-like DNA-binding domain superfamily/Winged helix DNA-binding domain"/>
    <property type="match status" value="1"/>
</dbReference>
<proteinExistence type="predicted"/>
<gene>
    <name evidence="5" type="ORF">RHODO2019_14620</name>
</gene>
<evidence type="ECO:0000256" key="3">
    <source>
        <dbReference type="ARBA" id="ARBA00023163"/>
    </source>
</evidence>
<dbReference type="PROSITE" id="PS01117">
    <property type="entry name" value="HTH_MARR_1"/>
    <property type="match status" value="1"/>
</dbReference>
<dbReference type="SMART" id="SM00347">
    <property type="entry name" value="HTH_MARR"/>
    <property type="match status" value="1"/>
</dbReference>
<protein>
    <submittedName>
        <fullName evidence="5">MarR family winged helix-turn-helix transcriptional regulator</fullName>
    </submittedName>
</protein>
<evidence type="ECO:0000313" key="6">
    <source>
        <dbReference type="Proteomes" id="UP001164965"/>
    </source>
</evidence>
<evidence type="ECO:0000259" key="4">
    <source>
        <dbReference type="PROSITE" id="PS50995"/>
    </source>
</evidence>
<dbReference type="InterPro" id="IPR052526">
    <property type="entry name" value="HTH-type_Bedaq_tolerance"/>
</dbReference>
<evidence type="ECO:0000313" key="5">
    <source>
        <dbReference type="EMBL" id="UZJ24369.1"/>
    </source>
</evidence>
<keyword evidence="6" id="KW-1185">Reference proteome</keyword>
<dbReference type="PANTHER" id="PTHR39515">
    <property type="entry name" value="CONSERVED PROTEIN"/>
    <property type="match status" value="1"/>
</dbReference>
<organism evidence="5 6">
    <name type="scientific">Rhodococcus antarcticus</name>
    <dbReference type="NCBI Taxonomy" id="2987751"/>
    <lineage>
        <taxon>Bacteria</taxon>
        <taxon>Bacillati</taxon>
        <taxon>Actinomycetota</taxon>
        <taxon>Actinomycetes</taxon>
        <taxon>Mycobacteriales</taxon>
        <taxon>Nocardiaceae</taxon>
        <taxon>Rhodococcus</taxon>
    </lineage>
</organism>
<evidence type="ECO:0000256" key="2">
    <source>
        <dbReference type="ARBA" id="ARBA00023125"/>
    </source>
</evidence>
<keyword evidence="1" id="KW-0805">Transcription regulation</keyword>
<dbReference type="InterPro" id="IPR000835">
    <property type="entry name" value="HTH_MarR-typ"/>
</dbReference>
<accession>A0ABY6NYA2</accession>